<gene>
    <name evidence="1" type="ORF">SAMN05216290_3870</name>
</gene>
<dbReference type="EMBL" id="FOIR01000005">
    <property type="protein sequence ID" value="SEW42669.1"/>
    <property type="molecule type" value="Genomic_DNA"/>
</dbReference>
<keyword evidence="2" id="KW-1185">Reference proteome</keyword>
<name>A0A1I0RN62_9BACT</name>
<reference evidence="2" key="1">
    <citation type="submission" date="2016-10" db="EMBL/GenBank/DDBJ databases">
        <authorList>
            <person name="Varghese N."/>
            <person name="Submissions S."/>
        </authorList>
    </citation>
    <scope>NUCLEOTIDE SEQUENCE [LARGE SCALE GENOMIC DNA]</scope>
    <source>
        <strain evidence="2">CGMCC 1.12402</strain>
    </source>
</reference>
<accession>A0A1I0RN62</accession>
<dbReference type="RefSeq" id="WP_090260955.1">
    <property type="nucleotide sequence ID" value="NZ_FOIR01000005.1"/>
</dbReference>
<protein>
    <submittedName>
        <fullName evidence="1">Uncharacterized protein</fullName>
    </submittedName>
</protein>
<organism evidence="1 2">
    <name type="scientific">Roseivirga pacifica</name>
    <dbReference type="NCBI Taxonomy" id="1267423"/>
    <lineage>
        <taxon>Bacteria</taxon>
        <taxon>Pseudomonadati</taxon>
        <taxon>Bacteroidota</taxon>
        <taxon>Cytophagia</taxon>
        <taxon>Cytophagales</taxon>
        <taxon>Roseivirgaceae</taxon>
        <taxon>Roseivirga</taxon>
    </lineage>
</organism>
<dbReference type="Proteomes" id="UP000199437">
    <property type="component" value="Unassembled WGS sequence"/>
</dbReference>
<dbReference type="AlphaFoldDB" id="A0A1I0RN62"/>
<dbReference type="OrthoDB" id="1494110at2"/>
<dbReference type="GeneID" id="99988536"/>
<evidence type="ECO:0000313" key="2">
    <source>
        <dbReference type="Proteomes" id="UP000199437"/>
    </source>
</evidence>
<sequence>MSNDFNIEIVGLKQETHFIYTITISTYTNIGFRLDTSEGGYKSLGNITYEGKEYIGMELIIVNDSSVEEPNTNSTGFFVERTEESTIGIYVKCGSQIETIKFTVPWE</sequence>
<evidence type="ECO:0000313" key="1">
    <source>
        <dbReference type="EMBL" id="SEW42669.1"/>
    </source>
</evidence>
<proteinExistence type="predicted"/>